<accession>A0A1M5DRK6</accession>
<evidence type="ECO:0000256" key="3">
    <source>
        <dbReference type="ARBA" id="ARBA00022654"/>
    </source>
</evidence>
<keyword evidence="6" id="KW-0071">Autoinducer synthesis</keyword>
<reference evidence="9" key="1">
    <citation type="submission" date="2016-11" db="EMBL/GenBank/DDBJ databases">
        <authorList>
            <person name="Varghese N."/>
            <person name="Submissions S."/>
        </authorList>
    </citation>
    <scope>NUCLEOTIDE SEQUENCE [LARGE SCALE GENOMIC DNA]</scope>
    <source>
        <strain evidence="9">DSM 21264</strain>
    </source>
</reference>
<evidence type="ECO:0000256" key="1">
    <source>
        <dbReference type="ARBA" id="ARBA00009683"/>
    </source>
</evidence>
<protein>
    <recommendedName>
        <fullName evidence="2">acyl-homoserine-lactone synthase</fullName>
        <ecNumber evidence="2">2.3.1.184</ecNumber>
    </recommendedName>
</protein>
<organism evidence="8 9">
    <name type="scientific">Vibrio gazogenes DSM 21264 = NBRC 103151</name>
    <dbReference type="NCBI Taxonomy" id="1123492"/>
    <lineage>
        <taxon>Bacteria</taxon>
        <taxon>Pseudomonadati</taxon>
        <taxon>Pseudomonadota</taxon>
        <taxon>Gammaproteobacteria</taxon>
        <taxon>Vibrionales</taxon>
        <taxon>Vibrionaceae</taxon>
        <taxon>Vibrio</taxon>
    </lineage>
</organism>
<dbReference type="EMBL" id="FQUH01000015">
    <property type="protein sequence ID" value="SHF69599.1"/>
    <property type="molecule type" value="Genomic_DNA"/>
</dbReference>
<evidence type="ECO:0000313" key="8">
    <source>
        <dbReference type="EMBL" id="SHF69599.1"/>
    </source>
</evidence>
<keyword evidence="3" id="KW-0673">Quorum sensing</keyword>
<dbReference type="InterPro" id="IPR035304">
    <property type="entry name" value="AHL_synthase"/>
</dbReference>
<proteinExistence type="inferred from homology"/>
<evidence type="ECO:0000256" key="5">
    <source>
        <dbReference type="ARBA" id="ARBA00022691"/>
    </source>
</evidence>
<name>A0A1M5DRK6_VIBGA</name>
<keyword evidence="9" id="KW-1185">Reference proteome</keyword>
<dbReference type="GO" id="GO:0009372">
    <property type="term" value="P:quorum sensing"/>
    <property type="evidence" value="ECO:0007669"/>
    <property type="project" value="UniProtKB-KW"/>
</dbReference>
<comment type="catalytic activity">
    <reaction evidence="7">
        <text>a fatty acyl-[ACP] + S-adenosyl-L-methionine = an N-acyl-L-homoserine lactone + S-methyl-5'-thioadenosine + holo-[ACP] + H(+)</text>
        <dbReference type="Rhea" id="RHEA:10096"/>
        <dbReference type="Rhea" id="RHEA-COMP:9685"/>
        <dbReference type="Rhea" id="RHEA-COMP:14125"/>
        <dbReference type="ChEBI" id="CHEBI:15378"/>
        <dbReference type="ChEBI" id="CHEBI:17509"/>
        <dbReference type="ChEBI" id="CHEBI:55474"/>
        <dbReference type="ChEBI" id="CHEBI:59789"/>
        <dbReference type="ChEBI" id="CHEBI:64479"/>
        <dbReference type="ChEBI" id="CHEBI:138651"/>
        <dbReference type="EC" id="2.3.1.184"/>
    </reaction>
</comment>
<keyword evidence="4" id="KW-0808">Transferase</keyword>
<comment type="similarity">
    <text evidence="1">Belongs to the LuxM / VanM family.</text>
</comment>
<keyword evidence="5" id="KW-0949">S-adenosyl-L-methionine</keyword>
<evidence type="ECO:0000313" key="9">
    <source>
        <dbReference type="Proteomes" id="UP000184159"/>
    </source>
</evidence>
<dbReference type="Proteomes" id="UP000184159">
    <property type="component" value="Unassembled WGS sequence"/>
</dbReference>
<dbReference type="EC" id="2.3.1.184" evidence="2"/>
<dbReference type="Pfam" id="PF17327">
    <property type="entry name" value="AHL_synthase"/>
    <property type="match status" value="1"/>
</dbReference>
<dbReference type="GO" id="GO:0061579">
    <property type="term" value="F:N-acyl homoserine lactone synthase activity"/>
    <property type="evidence" value="ECO:0007669"/>
    <property type="project" value="UniProtKB-EC"/>
</dbReference>
<evidence type="ECO:0000256" key="7">
    <source>
        <dbReference type="ARBA" id="ARBA00048576"/>
    </source>
</evidence>
<dbReference type="RefSeq" id="WP_072960943.1">
    <property type="nucleotide sequence ID" value="NZ_FQUH01000015.1"/>
</dbReference>
<evidence type="ECO:0000256" key="2">
    <source>
        <dbReference type="ARBA" id="ARBA00012340"/>
    </source>
</evidence>
<evidence type="ECO:0000256" key="6">
    <source>
        <dbReference type="ARBA" id="ARBA00022929"/>
    </source>
</evidence>
<dbReference type="AlphaFoldDB" id="A0A1M5DRK6"/>
<evidence type="ECO:0000256" key="4">
    <source>
        <dbReference type="ARBA" id="ARBA00022679"/>
    </source>
</evidence>
<sequence length="386" mass="44911">MHSTTSEHYQTDHRIWNQQHFDSLFIEIELQLQNTSEFSGFNELVNRRKQDITCIYPELAHGNLAALFEHPWAIQHILNFPISTIPQFWHEVEIIAIKRFGNILACWAAYERFLILQRSQTLSLTSCAAPPIDESCYQSEIIDRIETDQRLFLTLHSHIALTLSDAITLINLDVFVIEQKWYEMLFCLNLSQRGSHFILYHTKNSPYPLLVSTALIQHWHERETWLTFDPFFQGSGWRSCFSADIGMNLYSTGIFHPQIIQFTDYDSEPAFSQCIKDTNAICEILRFSTSGSSHMRLFFLYVGQKYLMRELIKYGKAVSLTIIEQQALLYLYDALDSICHLKKNCSDIVEGAVTYQGFLLNSSLLGELTNCNYKKYKSLIIKQRKI</sequence>
<gene>
    <name evidence="8" type="ORF">SAMN02745781_02945</name>
</gene>